<sequence length="39" mass="4467">MSGYFDFGATDFLSFCVYDLLKSIQKKTYGYFAGKYGYA</sequence>
<proteinExistence type="predicted"/>
<protein>
    <submittedName>
        <fullName evidence="1">Uncharacterized protein</fullName>
    </submittedName>
</protein>
<reference evidence="1" key="2">
    <citation type="journal article" date="2015" name="Data Brief">
        <title>Shoot transcriptome of the giant reed, Arundo donax.</title>
        <authorList>
            <person name="Barrero R.A."/>
            <person name="Guerrero F.D."/>
            <person name="Moolhuijzen P."/>
            <person name="Goolsby J.A."/>
            <person name="Tidwell J."/>
            <person name="Bellgard S.E."/>
            <person name="Bellgard M.I."/>
        </authorList>
    </citation>
    <scope>NUCLEOTIDE SEQUENCE</scope>
    <source>
        <tissue evidence="1">Shoot tissue taken approximately 20 cm above the soil surface</tissue>
    </source>
</reference>
<name>A0A0A9HFK6_ARUDO</name>
<accession>A0A0A9HFK6</accession>
<reference evidence="1" key="1">
    <citation type="submission" date="2014-09" db="EMBL/GenBank/DDBJ databases">
        <authorList>
            <person name="Magalhaes I.L.F."/>
            <person name="Oliveira U."/>
            <person name="Santos F.R."/>
            <person name="Vidigal T.H.D.A."/>
            <person name="Brescovit A.D."/>
            <person name="Santos A.J."/>
        </authorList>
    </citation>
    <scope>NUCLEOTIDE SEQUENCE</scope>
    <source>
        <tissue evidence="1">Shoot tissue taken approximately 20 cm above the soil surface</tissue>
    </source>
</reference>
<dbReference type="EMBL" id="GBRH01166208">
    <property type="protein sequence ID" value="JAE31688.1"/>
    <property type="molecule type" value="Transcribed_RNA"/>
</dbReference>
<organism evidence="1">
    <name type="scientific">Arundo donax</name>
    <name type="common">Giant reed</name>
    <name type="synonym">Donax arundinaceus</name>
    <dbReference type="NCBI Taxonomy" id="35708"/>
    <lineage>
        <taxon>Eukaryota</taxon>
        <taxon>Viridiplantae</taxon>
        <taxon>Streptophyta</taxon>
        <taxon>Embryophyta</taxon>
        <taxon>Tracheophyta</taxon>
        <taxon>Spermatophyta</taxon>
        <taxon>Magnoliopsida</taxon>
        <taxon>Liliopsida</taxon>
        <taxon>Poales</taxon>
        <taxon>Poaceae</taxon>
        <taxon>PACMAD clade</taxon>
        <taxon>Arundinoideae</taxon>
        <taxon>Arundineae</taxon>
        <taxon>Arundo</taxon>
    </lineage>
</organism>
<dbReference type="AlphaFoldDB" id="A0A0A9HFK6"/>
<evidence type="ECO:0000313" key="1">
    <source>
        <dbReference type="EMBL" id="JAE31688.1"/>
    </source>
</evidence>